<dbReference type="AlphaFoldDB" id="A0A7W5ZN14"/>
<protein>
    <recommendedName>
        <fullName evidence="2">UPF0323 domain-containing protein</fullName>
    </recommendedName>
</protein>
<dbReference type="EMBL" id="JACIBY010000005">
    <property type="protein sequence ID" value="MBB3838811.1"/>
    <property type="molecule type" value="Genomic_DNA"/>
</dbReference>
<name>A0A7W5ZN14_9BACT</name>
<evidence type="ECO:0000313" key="3">
    <source>
        <dbReference type="EMBL" id="MBB3838811.1"/>
    </source>
</evidence>
<feature type="compositionally biased region" description="Low complexity" evidence="1">
    <location>
        <begin position="191"/>
        <end position="210"/>
    </location>
</feature>
<feature type="region of interest" description="Disordered" evidence="1">
    <location>
        <begin position="183"/>
        <end position="210"/>
    </location>
</feature>
<feature type="domain" description="UPF0323" evidence="2">
    <location>
        <begin position="56"/>
        <end position="181"/>
    </location>
</feature>
<dbReference type="InterPro" id="IPR059092">
    <property type="entry name" value="UPF0323_dom"/>
</dbReference>
<dbReference type="Proteomes" id="UP000541352">
    <property type="component" value="Unassembled WGS sequence"/>
</dbReference>
<accession>A0A7W5ZN14</accession>
<reference evidence="3 4" key="1">
    <citation type="submission" date="2020-08" db="EMBL/GenBank/DDBJ databases">
        <title>Genomic Encyclopedia of Type Strains, Phase IV (KMG-IV): sequencing the most valuable type-strain genomes for metagenomic binning, comparative biology and taxonomic classification.</title>
        <authorList>
            <person name="Goeker M."/>
        </authorList>
    </citation>
    <scope>NUCLEOTIDE SEQUENCE [LARGE SCALE GENOMIC DNA]</scope>
    <source>
        <strain evidence="3 4">DSM 17976</strain>
    </source>
</reference>
<gene>
    <name evidence="3" type="ORF">FHS57_002817</name>
</gene>
<keyword evidence="4" id="KW-1185">Reference proteome</keyword>
<evidence type="ECO:0000259" key="2">
    <source>
        <dbReference type="Pfam" id="PF26303"/>
    </source>
</evidence>
<organism evidence="3 4">
    <name type="scientific">Runella defluvii</name>
    <dbReference type="NCBI Taxonomy" id="370973"/>
    <lineage>
        <taxon>Bacteria</taxon>
        <taxon>Pseudomonadati</taxon>
        <taxon>Bacteroidota</taxon>
        <taxon>Cytophagia</taxon>
        <taxon>Cytophagales</taxon>
        <taxon>Spirosomataceae</taxon>
        <taxon>Runella</taxon>
    </lineage>
</organism>
<sequence>MTLKRNGAVIKTVREITIGAALSVALLNGGMMLQSCGGSSDNDREQTEAPYKGRPVKTYITEMKPGEFKITDEVEVKNASEAGAIVRYFDGRRDTLSVAEAQRLVKTDSTTRDYYNNPNHYHSHYHHRSSLSNALLWGGMGYMLGRNNSSQFYNEQRERQYSSGAYANSSVYARSSGIHDNYHSHRKSVASRPSSSRSGFFSRAGRSFGG</sequence>
<proteinExistence type="predicted"/>
<dbReference type="RefSeq" id="WP_183974544.1">
    <property type="nucleotide sequence ID" value="NZ_JACIBY010000005.1"/>
</dbReference>
<dbReference type="Pfam" id="PF26303">
    <property type="entry name" value="UPF0323"/>
    <property type="match status" value="1"/>
</dbReference>
<evidence type="ECO:0000313" key="4">
    <source>
        <dbReference type="Proteomes" id="UP000541352"/>
    </source>
</evidence>
<evidence type="ECO:0000256" key="1">
    <source>
        <dbReference type="SAM" id="MobiDB-lite"/>
    </source>
</evidence>
<comment type="caution">
    <text evidence="3">The sequence shown here is derived from an EMBL/GenBank/DDBJ whole genome shotgun (WGS) entry which is preliminary data.</text>
</comment>